<dbReference type="EMBL" id="DRQG01000077">
    <property type="protein sequence ID" value="HGY55644.1"/>
    <property type="molecule type" value="Genomic_DNA"/>
</dbReference>
<comment type="caution">
    <text evidence="2">The sequence shown here is derived from an EMBL/GenBank/DDBJ whole genome shotgun (WGS) entry which is preliminary data.</text>
</comment>
<dbReference type="PANTHER" id="PTHR41913:SF1">
    <property type="entry name" value="DUF1684 DOMAIN-CONTAINING PROTEIN"/>
    <property type="match status" value="1"/>
</dbReference>
<dbReference type="PROSITE" id="PS51257">
    <property type="entry name" value="PROKAR_LIPOPROTEIN"/>
    <property type="match status" value="1"/>
</dbReference>
<keyword evidence="1" id="KW-0732">Signal</keyword>
<reference evidence="2" key="1">
    <citation type="journal article" date="2020" name="mSystems">
        <title>Genome- and Community-Level Interaction Insights into Carbon Utilization and Element Cycling Functions of Hydrothermarchaeota in Hydrothermal Sediment.</title>
        <authorList>
            <person name="Zhou Z."/>
            <person name="Liu Y."/>
            <person name="Xu W."/>
            <person name="Pan J."/>
            <person name="Luo Z.H."/>
            <person name="Li M."/>
        </authorList>
    </citation>
    <scope>NUCLEOTIDE SEQUENCE [LARGE SCALE GENOMIC DNA]</scope>
    <source>
        <strain evidence="2">HyVt-577</strain>
    </source>
</reference>
<gene>
    <name evidence="2" type="ORF">ENK44_08090</name>
</gene>
<dbReference type="InterPro" id="IPR012467">
    <property type="entry name" value="DUF1684"/>
</dbReference>
<evidence type="ECO:0000256" key="1">
    <source>
        <dbReference type="SAM" id="SignalP"/>
    </source>
</evidence>
<dbReference type="Proteomes" id="UP000885779">
    <property type="component" value="Unassembled WGS sequence"/>
</dbReference>
<feature type="signal peptide" evidence="1">
    <location>
        <begin position="1"/>
        <end position="20"/>
    </location>
</feature>
<feature type="chain" id="PRO_5031561446" evidence="1">
    <location>
        <begin position="21"/>
        <end position="217"/>
    </location>
</feature>
<sequence length="217" mass="24853">MKPNILAILLMIGIAITACNNNEPETRTEKVNPKQLISAFNAYKAEKDSSFRFARWSPLTDSAKVHFTGLSYFEYNPSWRYEGPIHRYENPDSILIMGTKHGKGRNDLRPALKYGYFAFERDGKEYRLEIIKILPSGPGGKPHLFLGFWDETSGKETYAGGRYIEMRKAGENRYIVDFNYAYNPFCAYNHEYSCAIPPLENRLDIAVNAGEKNYSAH</sequence>
<dbReference type="Pfam" id="PF07920">
    <property type="entry name" value="DUF1684"/>
    <property type="match status" value="1"/>
</dbReference>
<organism evidence="2">
    <name type="scientific">Caldithrix abyssi</name>
    <dbReference type="NCBI Taxonomy" id="187145"/>
    <lineage>
        <taxon>Bacteria</taxon>
        <taxon>Pseudomonadati</taxon>
        <taxon>Calditrichota</taxon>
        <taxon>Calditrichia</taxon>
        <taxon>Calditrichales</taxon>
        <taxon>Calditrichaceae</taxon>
        <taxon>Caldithrix</taxon>
    </lineage>
</organism>
<protein>
    <submittedName>
        <fullName evidence="2">DUF1684 domain-containing protein</fullName>
    </submittedName>
</protein>
<dbReference type="PANTHER" id="PTHR41913">
    <property type="entry name" value="DUF1684 DOMAIN-CONTAINING PROTEIN"/>
    <property type="match status" value="1"/>
</dbReference>
<proteinExistence type="predicted"/>
<dbReference type="AlphaFoldDB" id="A0A7V4U2F7"/>
<evidence type="ECO:0000313" key="2">
    <source>
        <dbReference type="EMBL" id="HGY55644.1"/>
    </source>
</evidence>
<name>A0A7V4U2F7_CALAY</name>
<accession>A0A7V4U2F7</accession>